<evidence type="ECO:0000256" key="4">
    <source>
        <dbReference type="ARBA" id="ARBA00023015"/>
    </source>
</evidence>
<evidence type="ECO:0000313" key="8">
    <source>
        <dbReference type="EMBL" id="MEC5385369.1"/>
    </source>
</evidence>
<accession>A0ABU6K142</accession>
<dbReference type="PANTHER" id="PTHR11078">
    <property type="entry name" value="N UTILIZATION SUBSTANCE PROTEIN B-RELATED"/>
    <property type="match status" value="1"/>
</dbReference>
<dbReference type="Gene3D" id="1.10.940.10">
    <property type="entry name" value="NusB-like"/>
    <property type="match status" value="1"/>
</dbReference>
<evidence type="ECO:0000256" key="3">
    <source>
        <dbReference type="ARBA" id="ARBA00022884"/>
    </source>
</evidence>
<keyword evidence="2 6" id="KW-0889">Transcription antitermination</keyword>
<evidence type="ECO:0000256" key="1">
    <source>
        <dbReference type="ARBA" id="ARBA00005952"/>
    </source>
</evidence>
<sequence length="162" mass="18000">MRNEGPVEVPEEPKKSSRRLAREVAMQGLYQWRVSGNSIEVIEDHLEQESEAWPRADKPLALVLLRGAAERADTLEAAFTPYLDRPIAEISPIERAILLVGAYELAERLETPYRVVINEAIELAKSFGGTDGHRYINGVLDKLAPQLRAAEVEAAAKAKGKR</sequence>
<organism evidence="8 9">
    <name type="scientific">Uliginosibacterium silvisoli</name>
    <dbReference type="NCBI Taxonomy" id="3114758"/>
    <lineage>
        <taxon>Bacteria</taxon>
        <taxon>Pseudomonadati</taxon>
        <taxon>Pseudomonadota</taxon>
        <taxon>Betaproteobacteria</taxon>
        <taxon>Rhodocyclales</taxon>
        <taxon>Zoogloeaceae</taxon>
        <taxon>Uliginosibacterium</taxon>
    </lineage>
</organism>
<evidence type="ECO:0000256" key="2">
    <source>
        <dbReference type="ARBA" id="ARBA00022814"/>
    </source>
</evidence>
<dbReference type="HAMAP" id="MF_00073">
    <property type="entry name" value="NusB"/>
    <property type="match status" value="1"/>
</dbReference>
<dbReference type="EMBL" id="JAYXHS010000001">
    <property type="protein sequence ID" value="MEC5385369.1"/>
    <property type="molecule type" value="Genomic_DNA"/>
</dbReference>
<comment type="similarity">
    <text evidence="1 6">Belongs to the NusB family.</text>
</comment>
<dbReference type="InterPro" id="IPR035926">
    <property type="entry name" value="NusB-like_sf"/>
</dbReference>
<evidence type="ECO:0000256" key="6">
    <source>
        <dbReference type="HAMAP-Rule" id="MF_00073"/>
    </source>
</evidence>
<dbReference type="InterPro" id="IPR011605">
    <property type="entry name" value="NusB_fam"/>
</dbReference>
<keyword evidence="5 6" id="KW-0804">Transcription</keyword>
<dbReference type="SUPFAM" id="SSF48013">
    <property type="entry name" value="NusB-like"/>
    <property type="match status" value="1"/>
</dbReference>
<evidence type="ECO:0000259" key="7">
    <source>
        <dbReference type="Pfam" id="PF01029"/>
    </source>
</evidence>
<proteinExistence type="inferred from homology"/>
<keyword evidence="4 6" id="KW-0805">Transcription regulation</keyword>
<evidence type="ECO:0000313" key="9">
    <source>
        <dbReference type="Proteomes" id="UP001331561"/>
    </source>
</evidence>
<dbReference type="PANTHER" id="PTHR11078:SF3">
    <property type="entry name" value="ANTITERMINATION NUSB DOMAIN-CONTAINING PROTEIN"/>
    <property type="match status" value="1"/>
</dbReference>
<comment type="function">
    <text evidence="6">Involved in transcription antitermination. Required for transcription of ribosomal RNA (rRNA) genes. Binds specifically to the boxA antiterminator sequence of the ribosomal RNA (rrn) operons.</text>
</comment>
<dbReference type="NCBIfam" id="TIGR01951">
    <property type="entry name" value="nusB"/>
    <property type="match status" value="1"/>
</dbReference>
<comment type="caution">
    <text evidence="8">The sequence shown here is derived from an EMBL/GenBank/DDBJ whole genome shotgun (WGS) entry which is preliminary data.</text>
</comment>
<reference evidence="8 9" key="1">
    <citation type="submission" date="2024-01" db="EMBL/GenBank/DDBJ databases">
        <title>Uliginosibacterium soil sp. nov.</title>
        <authorList>
            <person name="Lv Y."/>
        </authorList>
    </citation>
    <scope>NUCLEOTIDE SEQUENCE [LARGE SCALE GENOMIC DNA]</scope>
    <source>
        <strain evidence="8 9">H3</strain>
    </source>
</reference>
<feature type="domain" description="NusB/RsmB/TIM44" evidence="7">
    <location>
        <begin position="21"/>
        <end position="144"/>
    </location>
</feature>
<keyword evidence="9" id="KW-1185">Reference proteome</keyword>
<dbReference type="Pfam" id="PF01029">
    <property type="entry name" value="NusB"/>
    <property type="match status" value="1"/>
</dbReference>
<evidence type="ECO:0000256" key="5">
    <source>
        <dbReference type="ARBA" id="ARBA00023163"/>
    </source>
</evidence>
<name>A0ABU6K142_9RHOO</name>
<dbReference type="InterPro" id="IPR006027">
    <property type="entry name" value="NusB_RsmB_TIM44"/>
</dbReference>
<gene>
    <name evidence="6 8" type="primary">nusB</name>
    <name evidence="8" type="ORF">VVD49_06515</name>
</gene>
<dbReference type="Proteomes" id="UP001331561">
    <property type="component" value="Unassembled WGS sequence"/>
</dbReference>
<keyword evidence="3 6" id="KW-0694">RNA-binding</keyword>
<protein>
    <recommendedName>
        <fullName evidence="6">Transcription antitermination protein NusB</fullName>
    </recommendedName>
    <alternativeName>
        <fullName evidence="6">Antitermination factor NusB</fullName>
    </alternativeName>
</protein>